<evidence type="ECO:0000313" key="4">
    <source>
        <dbReference type="RefSeq" id="XP_033351514.1"/>
    </source>
</evidence>
<organism evidence="2 6">
    <name type="scientific">Bombus vosnesenskii</name>
    <dbReference type="NCBI Taxonomy" id="207650"/>
    <lineage>
        <taxon>Eukaryota</taxon>
        <taxon>Metazoa</taxon>
        <taxon>Ecdysozoa</taxon>
        <taxon>Arthropoda</taxon>
        <taxon>Hexapoda</taxon>
        <taxon>Insecta</taxon>
        <taxon>Pterygota</taxon>
        <taxon>Neoptera</taxon>
        <taxon>Endopterygota</taxon>
        <taxon>Hymenoptera</taxon>
        <taxon>Apocrita</taxon>
        <taxon>Aculeata</taxon>
        <taxon>Apoidea</taxon>
        <taxon>Anthophila</taxon>
        <taxon>Apidae</taxon>
        <taxon>Bombus</taxon>
        <taxon>Pyrobombus</taxon>
    </lineage>
</organism>
<dbReference type="RefSeq" id="XP_033351513.1">
    <property type="nucleotide sequence ID" value="XM_033495622.1"/>
</dbReference>
<sequence length="241" mass="28590">MTMLLNILFHRNATNSLCKLQFVYQSLVRNTKYRNPMLYKSLHSSSKCTFRIKSIRECKKQIYNNLKDVNTNVQNNVILYKNKDTYDFIVIKLLFYGWIFCNTLIAVATYNPKYITTWCKDISWAEYIKINGASFMYFTYSIIIGPPASIVLYLFNRRFIKYIILHKGGKDVSIITNHLFKRYDSITLPLEKVKVTLARQEMKTYLPMKIQGRRFYFILDGQGEFLNEKLFDCTVGSTRRW</sequence>
<dbReference type="AlphaFoldDB" id="A0A6J3KGQ5"/>
<feature type="transmembrane region" description="Helical" evidence="1">
    <location>
        <begin position="89"/>
        <end position="110"/>
    </location>
</feature>
<feature type="transmembrane region" description="Helical" evidence="1">
    <location>
        <begin position="130"/>
        <end position="155"/>
    </location>
</feature>
<dbReference type="GeneID" id="117234437"/>
<keyword evidence="1 3" id="KW-0812">Transmembrane</keyword>
<evidence type="ECO:0000256" key="1">
    <source>
        <dbReference type="SAM" id="Phobius"/>
    </source>
</evidence>
<gene>
    <name evidence="3 4 5 6 7 8 9" type="primary">LOC117234437</name>
</gene>
<dbReference type="InterPro" id="IPR026100">
    <property type="entry name" value="Tmem223"/>
</dbReference>
<dbReference type="PANTHER" id="PTHR14549:SF2">
    <property type="entry name" value="TRANSMEMBRANE PROTEIN 223"/>
    <property type="match status" value="1"/>
</dbReference>
<evidence type="ECO:0000313" key="6">
    <source>
        <dbReference type="RefSeq" id="XP_033351516.1"/>
    </source>
</evidence>
<keyword evidence="1" id="KW-0472">Membrane</keyword>
<evidence type="ECO:0000313" key="8">
    <source>
        <dbReference type="RefSeq" id="XP_033351518.1"/>
    </source>
</evidence>
<accession>A0A6J3KGQ5</accession>
<evidence type="ECO:0000313" key="9">
    <source>
        <dbReference type="RefSeq" id="XP_033351519.1"/>
    </source>
</evidence>
<evidence type="ECO:0000313" key="5">
    <source>
        <dbReference type="RefSeq" id="XP_033351515.1"/>
    </source>
</evidence>
<dbReference type="Pfam" id="PF06979">
    <property type="entry name" value="TMEM70"/>
    <property type="match status" value="1"/>
</dbReference>
<dbReference type="GO" id="GO:0005739">
    <property type="term" value="C:mitochondrion"/>
    <property type="evidence" value="ECO:0007669"/>
    <property type="project" value="TreeGrafter"/>
</dbReference>
<evidence type="ECO:0000313" key="7">
    <source>
        <dbReference type="RefSeq" id="XP_033351517.1"/>
    </source>
</evidence>
<dbReference type="InterPro" id="IPR045325">
    <property type="entry name" value="TMEM70/TMEM186/TMEM223"/>
</dbReference>
<dbReference type="RefSeq" id="XP_033351516.1">
    <property type="nucleotide sequence ID" value="XM_033495625.1"/>
</dbReference>
<dbReference type="KEGG" id="bvk:117234437"/>
<reference evidence="3 4" key="1">
    <citation type="submission" date="2025-04" db="UniProtKB">
        <authorList>
            <consortium name="RefSeq"/>
        </authorList>
    </citation>
    <scope>IDENTIFICATION</scope>
    <source>
        <tissue evidence="3 4">Muscle</tissue>
    </source>
</reference>
<dbReference type="PANTHER" id="PTHR14549">
    <property type="entry name" value="TRANSMEMBRANE PROTEIN 223"/>
    <property type="match status" value="1"/>
</dbReference>
<protein>
    <submittedName>
        <fullName evidence="3 4">Transmembrane protein 223</fullName>
    </submittedName>
</protein>
<dbReference type="Proteomes" id="UP000504631">
    <property type="component" value="Unplaced"/>
</dbReference>
<proteinExistence type="predicted"/>
<name>A0A6J3KGQ5_9HYME</name>
<evidence type="ECO:0000313" key="2">
    <source>
        <dbReference type="Proteomes" id="UP000504631"/>
    </source>
</evidence>
<dbReference type="RefSeq" id="XP_033351517.1">
    <property type="nucleotide sequence ID" value="XM_033495626.1"/>
</dbReference>
<keyword evidence="2" id="KW-1185">Reference proteome</keyword>
<dbReference type="RefSeq" id="XP_033351515.1">
    <property type="nucleotide sequence ID" value="XM_033495624.1"/>
</dbReference>
<dbReference type="RefSeq" id="XP_033351518.1">
    <property type="nucleotide sequence ID" value="XM_033495627.1"/>
</dbReference>
<keyword evidence="1" id="KW-1133">Transmembrane helix</keyword>
<dbReference type="RefSeq" id="XP_033351519.1">
    <property type="nucleotide sequence ID" value="XM_033495628.1"/>
</dbReference>
<dbReference type="RefSeq" id="XP_033351514.1">
    <property type="nucleotide sequence ID" value="XM_033495623.1"/>
</dbReference>
<evidence type="ECO:0000313" key="3">
    <source>
        <dbReference type="RefSeq" id="XP_033351513.1"/>
    </source>
</evidence>